<dbReference type="InterPro" id="IPR036793">
    <property type="entry name" value="Asp_carbatrfase_reg_N_sf"/>
</dbReference>
<reference evidence="6 7" key="1">
    <citation type="submission" date="2019-02" db="EMBL/GenBank/DDBJ databases">
        <title>Genomic Encyclopedia of Type Strains, Phase IV (KMG-IV): sequencing the most valuable type-strain genomes for metagenomic binning, comparative biology and taxonomic classification.</title>
        <authorList>
            <person name="Goeker M."/>
        </authorList>
    </citation>
    <scope>NUCLEOTIDE SEQUENCE [LARGE SCALE GENOMIC DNA]</scope>
    <source>
        <strain evidence="6 7">DSM 29486</strain>
    </source>
</reference>
<keyword evidence="3" id="KW-0665">Pyrimidine biosynthesis</keyword>
<dbReference type="InterPro" id="IPR036792">
    <property type="entry name" value="Asp_carbatrfase_reg_C_sf"/>
</dbReference>
<comment type="caution">
    <text evidence="6">The sequence shown here is derived from an EMBL/GenBank/DDBJ whole genome shotgun (WGS) entry which is preliminary data.</text>
</comment>
<gene>
    <name evidence="6" type="ORF">EV209_3017</name>
</gene>
<name>A0A4Q7NZP2_9FIRM</name>
<dbReference type="Proteomes" id="UP000292927">
    <property type="component" value="Unassembled WGS sequence"/>
</dbReference>
<dbReference type="GO" id="GO:0006207">
    <property type="term" value="P:'de novo' pyrimidine nucleobase biosynthetic process"/>
    <property type="evidence" value="ECO:0007669"/>
    <property type="project" value="InterPro"/>
</dbReference>
<accession>A0A4Q7NZP2</accession>
<proteinExistence type="predicted"/>
<keyword evidence="6" id="KW-0808">Transferase</keyword>
<dbReference type="SUPFAM" id="SSF54893">
    <property type="entry name" value="Aspartate carbamoyltransferase, Regulatory-chain, N-terminal domain"/>
    <property type="match status" value="1"/>
</dbReference>
<dbReference type="GO" id="GO:0046872">
    <property type="term" value="F:metal ion binding"/>
    <property type="evidence" value="ECO:0007669"/>
    <property type="project" value="UniProtKB-KW"/>
</dbReference>
<dbReference type="Pfam" id="PF02748">
    <property type="entry name" value="PyrI_C"/>
    <property type="match status" value="1"/>
</dbReference>
<evidence type="ECO:0000256" key="1">
    <source>
        <dbReference type="ARBA" id="ARBA00022723"/>
    </source>
</evidence>
<dbReference type="InterPro" id="IPR002801">
    <property type="entry name" value="Asp_carbamoylTrfase_reg"/>
</dbReference>
<keyword evidence="7" id="KW-1185">Reference proteome</keyword>
<dbReference type="AlphaFoldDB" id="A0A4Q7NZP2"/>
<keyword evidence="2" id="KW-0862">Zinc</keyword>
<dbReference type="GO" id="GO:0009347">
    <property type="term" value="C:aspartate carbamoyltransferase complex"/>
    <property type="evidence" value="ECO:0007669"/>
    <property type="project" value="InterPro"/>
</dbReference>
<dbReference type="InterPro" id="IPR020542">
    <property type="entry name" value="Asp_carbamoyltrfase_reg_C"/>
</dbReference>
<protein>
    <submittedName>
        <fullName evidence="6">Aspartate carbamoyltransferase regulatory subunit</fullName>
    </submittedName>
</protein>
<dbReference type="SUPFAM" id="SSF57825">
    <property type="entry name" value="Aspartate carbamoyltransferase, Regulatory-chain, C-terminal domain"/>
    <property type="match status" value="1"/>
</dbReference>
<dbReference type="GO" id="GO:0006221">
    <property type="term" value="P:pyrimidine nucleotide biosynthetic process"/>
    <property type="evidence" value="ECO:0007669"/>
    <property type="project" value="UniProtKB-KW"/>
</dbReference>
<evidence type="ECO:0000313" key="7">
    <source>
        <dbReference type="Proteomes" id="UP000292927"/>
    </source>
</evidence>
<evidence type="ECO:0000259" key="5">
    <source>
        <dbReference type="Pfam" id="PF02748"/>
    </source>
</evidence>
<dbReference type="Gene3D" id="3.30.70.140">
    <property type="entry name" value="Aspartate carbamoyltransferase regulatory subunit, N-terminal domain"/>
    <property type="match status" value="1"/>
</dbReference>
<evidence type="ECO:0000256" key="2">
    <source>
        <dbReference type="ARBA" id="ARBA00022833"/>
    </source>
</evidence>
<dbReference type="OrthoDB" id="5599321at2"/>
<dbReference type="PANTHER" id="PTHR35805">
    <property type="entry name" value="ASPARTATE CARBAMOYLTRANSFERASE REGULATORY CHAIN"/>
    <property type="match status" value="1"/>
</dbReference>
<dbReference type="Gene3D" id="2.30.30.20">
    <property type="entry name" value="Aspartate carbamoyltransferase regulatory subunit, C-terminal domain"/>
    <property type="match status" value="1"/>
</dbReference>
<dbReference type="GO" id="GO:0016740">
    <property type="term" value="F:transferase activity"/>
    <property type="evidence" value="ECO:0007669"/>
    <property type="project" value="UniProtKB-KW"/>
</dbReference>
<evidence type="ECO:0000256" key="3">
    <source>
        <dbReference type="ARBA" id="ARBA00022975"/>
    </source>
</evidence>
<dbReference type="NCBIfam" id="NF002063">
    <property type="entry name" value="PRK00893.1-3"/>
    <property type="match status" value="1"/>
</dbReference>
<dbReference type="InterPro" id="IPR020545">
    <property type="entry name" value="Asp_carbamoyltransf_reg_N"/>
</dbReference>
<evidence type="ECO:0000313" key="6">
    <source>
        <dbReference type="EMBL" id="RZS92717.1"/>
    </source>
</evidence>
<sequence length="140" mass="16023">MLNVSGLKEGIVLDHIKAGKSMDIYHHLGLDKLDCQVAIIKNARSNKMGRKDIIKIEGGLDTVDLNVLGYLDHSITVNIIRDSEIVEKRTLELPDRITNVLFCKNPRCITSIEQELPHIFVLTDPEKQVYRCLYCEEKYK</sequence>
<feature type="domain" description="Aspartate carbamoyltransferase regulatory subunit C-terminal" evidence="5">
    <location>
        <begin position="96"/>
        <end position="139"/>
    </location>
</feature>
<dbReference type="EMBL" id="SGXF01000008">
    <property type="protein sequence ID" value="RZS92717.1"/>
    <property type="molecule type" value="Genomic_DNA"/>
</dbReference>
<dbReference type="Pfam" id="PF01948">
    <property type="entry name" value="PyrI"/>
    <property type="match status" value="1"/>
</dbReference>
<evidence type="ECO:0000259" key="4">
    <source>
        <dbReference type="Pfam" id="PF01948"/>
    </source>
</evidence>
<organism evidence="6 7">
    <name type="scientific">Cuneatibacter caecimuris</name>
    <dbReference type="NCBI Taxonomy" id="1796618"/>
    <lineage>
        <taxon>Bacteria</taxon>
        <taxon>Bacillati</taxon>
        <taxon>Bacillota</taxon>
        <taxon>Clostridia</taxon>
        <taxon>Lachnospirales</taxon>
        <taxon>Lachnospiraceae</taxon>
        <taxon>Cuneatibacter</taxon>
    </lineage>
</organism>
<dbReference type="PANTHER" id="PTHR35805:SF1">
    <property type="entry name" value="ASPARTATE CARBAMOYLTRANSFERASE REGULATORY CHAIN"/>
    <property type="match status" value="1"/>
</dbReference>
<keyword evidence="1" id="KW-0479">Metal-binding</keyword>
<feature type="domain" description="Aspartate carbamoyltransferase regulatory subunit N-terminal" evidence="4">
    <location>
        <begin position="2"/>
        <end position="91"/>
    </location>
</feature>
<dbReference type="RefSeq" id="WP_130436246.1">
    <property type="nucleotide sequence ID" value="NZ_SGXF01000008.1"/>
</dbReference>